<evidence type="ECO:0000313" key="2">
    <source>
        <dbReference type="EMBL" id="KOO30000.1"/>
    </source>
</evidence>
<comment type="caution">
    <text evidence="2">The sequence shown here is derived from an EMBL/GenBank/DDBJ whole genome shotgun (WGS) entry which is preliminary data.</text>
</comment>
<dbReference type="EMBL" id="JWZX01002313">
    <property type="protein sequence ID" value="KOO30000.1"/>
    <property type="molecule type" value="Genomic_DNA"/>
</dbReference>
<evidence type="ECO:0000313" key="3">
    <source>
        <dbReference type="Proteomes" id="UP000037460"/>
    </source>
</evidence>
<feature type="region of interest" description="Disordered" evidence="1">
    <location>
        <begin position="1518"/>
        <end position="1558"/>
    </location>
</feature>
<reference evidence="3" key="1">
    <citation type="journal article" date="2015" name="PLoS Genet.">
        <title>Genome Sequence and Transcriptome Analyses of Chrysochromulina tobin: Metabolic Tools for Enhanced Algal Fitness in the Prominent Order Prymnesiales (Haptophyceae).</title>
        <authorList>
            <person name="Hovde B.T."/>
            <person name="Deodato C.R."/>
            <person name="Hunsperger H.M."/>
            <person name="Ryken S.A."/>
            <person name="Yost W."/>
            <person name="Jha R.K."/>
            <person name="Patterson J."/>
            <person name="Monnat R.J. Jr."/>
            <person name="Barlow S.B."/>
            <person name="Starkenburg S.R."/>
            <person name="Cattolico R.A."/>
        </authorList>
    </citation>
    <scope>NUCLEOTIDE SEQUENCE</scope>
    <source>
        <strain evidence="3">CCMP291</strain>
    </source>
</reference>
<proteinExistence type="predicted"/>
<keyword evidence="3" id="KW-1185">Reference proteome</keyword>
<evidence type="ECO:0000256" key="1">
    <source>
        <dbReference type="SAM" id="MobiDB-lite"/>
    </source>
</evidence>
<gene>
    <name evidence="2" type="ORF">Ctob_013852</name>
</gene>
<organism evidence="2 3">
    <name type="scientific">Chrysochromulina tobinii</name>
    <dbReference type="NCBI Taxonomy" id="1460289"/>
    <lineage>
        <taxon>Eukaryota</taxon>
        <taxon>Haptista</taxon>
        <taxon>Haptophyta</taxon>
        <taxon>Prymnesiophyceae</taxon>
        <taxon>Prymnesiales</taxon>
        <taxon>Chrysochromulinaceae</taxon>
        <taxon>Chrysochromulina</taxon>
    </lineage>
</organism>
<feature type="region of interest" description="Disordered" evidence="1">
    <location>
        <begin position="1"/>
        <end position="23"/>
    </location>
</feature>
<protein>
    <submittedName>
        <fullName evidence="2">Uncharacterized protein</fullName>
    </submittedName>
</protein>
<dbReference type="Proteomes" id="UP000037460">
    <property type="component" value="Unassembled WGS sequence"/>
</dbReference>
<accession>A0A0M0JU22</accession>
<feature type="compositionally biased region" description="Acidic residues" evidence="1">
    <location>
        <begin position="1532"/>
        <end position="1544"/>
    </location>
</feature>
<name>A0A0M0JU22_9EUKA</name>
<sequence length="1558" mass="169284">MRRAGPPAATSAAEQPSVPAAPQEQASLASSLALLLRALTTSQRWTRWHSRPSRGSDGAVASIEHVAVAREVLLREQSDYASLCGRQGLSCASAAERVLGVARALAWALPPPYALDTRDGRHAAMITNLQMLLQTGTASLASRHAPDPSFVAVAVELHREPQLGIRAACIRHGIWRVGHGETPSILYRSALLTAARQIGALRDRIGSLRLFEMELHTLIEPRLVEHLRAQVKVSVSQAAIAIRRNGDDLAAACSMLREETGTIVGSDDEESAILRLRSELGIKSSLNFVAAAREVIRGRPSAASASSGLSGGAASISRTLPCSIVELEGLLERHDLLRHISSIETVTSIAKQLALHEPPPYAINFLTNPADATLVHNLQLLLMTPTPSGGLSSRSKQSLNFIALAVEVVREPSLNFQAACIRHGVKAGHHLLSTSTLKHAWERIEPTARELLERRLLELNHSTPIDQARVTEVRERVKVSVSEAAELLLAHSGDVDAAVAELGEANGLGAAQLMEQAPPTRDYHREPLLVQIQQRLARRQDGKHQTPPHLQTIAVALDLIREAPHLSVREAFVRHGIALLSGAQPERRIHALVERVRALGDLEATVNMHRALGDLEATVNMHRALGDDLEKVAEAPAGGGDVAAAGSSSSSAADAAMVEAPSLSSERSLSLEASAPRAPIPALDPWKDEAWLRALQTRLGPVSRPRGALVGEAALNMIGAAVEFHTLGHCDMSALCARHGVPNFVPYHDHVRDLRTKLRTKLLLGMPTEELLSEPPPPYPPELISSLQLRLTFGSTVPNPMHISVALDVLYHERQRAASAGDAAPGQSMLADDEIDEIARLDLHTAGCRRRAEHPSDPKHFVDSVMKVKKKMETLEEPIDAIVPTEAIERLREAVRFSGCAVPRPGMCAMAIVRHGVPEDVDEMLTCVNCVRAVLGEPPVLVSAIEPEVAQVQDEVRLPQTQATPIGDELLAELQAITMARWKRRSAAHLPNARCFRAAAELLTAETRDLHWKQLNHRAVCAWNGVADSQIKYVKELRVLFASLPPLDTLLAARGRGEFQSAQEEHTCHNLQLLLQTGTTLGGSSSKPETTLANIAVALRLCRDARLVTVEDVWPGQKGMLPTLQRAVRIKEEILARGLLDLDHSRVVDRTKVDALRESMSVSKALAAEALLRTGHSAGKALTYLCKLLGRSKTAAKVVKAAAGRPLHLSPRNESGYVGVFKVVKNGLYEAKAFAQGEPVSLGQFSTAVEAATILKDNGELDDRTRWLVHWCGRLEHQATWVTRDRLPEPMLAAYVHRQQAAFNMELEPLLHPGSGHPSAVVCTGWVVPPAEATRCAQFLFHRWQDGVLPLDDGRKVYGWATYGKTLSTHDADQQRLHTLLFSHAMLPSVRAHLPGFVEMEHALTEWLQAETSQAVELFYAHGLRQGPHTLKSTGFDVHQDTEDFDFIEYTVVVKLTPDAPNDAPSAMRVVGAAPHFYYKAQAGAAGLFRARLYHASVAPVSPKEHLKIAFFFRTCSKKSLPGPKRTKATSDDEGPSGEPDEDPALAQHPGSAAETSA</sequence>